<keyword evidence="4 8" id="KW-0812">Transmembrane</keyword>
<feature type="chain" id="PRO_5018985270" evidence="11">
    <location>
        <begin position="36"/>
        <end position="928"/>
    </location>
</feature>
<evidence type="ECO:0000256" key="7">
    <source>
        <dbReference type="ARBA" id="ARBA00023237"/>
    </source>
</evidence>
<evidence type="ECO:0000256" key="10">
    <source>
        <dbReference type="SAM" id="MobiDB-lite"/>
    </source>
</evidence>
<dbReference type="PROSITE" id="PS52016">
    <property type="entry name" value="TONB_DEPENDENT_REC_3"/>
    <property type="match status" value="1"/>
</dbReference>
<feature type="domain" description="TonB-dependent receptor plug" evidence="13">
    <location>
        <begin position="67"/>
        <end position="173"/>
    </location>
</feature>
<dbReference type="Gene3D" id="2.40.170.20">
    <property type="entry name" value="TonB-dependent receptor, beta-barrel domain"/>
    <property type="match status" value="1"/>
</dbReference>
<dbReference type="InterPro" id="IPR000531">
    <property type="entry name" value="Beta-barrel_TonB"/>
</dbReference>
<keyword evidence="11" id="KW-0732">Signal</keyword>
<dbReference type="AlphaFoldDB" id="A0A418WSP5"/>
<dbReference type="Pfam" id="PF00593">
    <property type="entry name" value="TonB_dep_Rec_b-barrel"/>
    <property type="match status" value="1"/>
</dbReference>
<dbReference type="InterPro" id="IPR036942">
    <property type="entry name" value="Beta-barrel_TonB_sf"/>
</dbReference>
<evidence type="ECO:0000313" key="15">
    <source>
        <dbReference type="Proteomes" id="UP000286100"/>
    </source>
</evidence>
<dbReference type="InterPro" id="IPR012910">
    <property type="entry name" value="Plug_dom"/>
</dbReference>
<evidence type="ECO:0000256" key="5">
    <source>
        <dbReference type="ARBA" id="ARBA00023077"/>
    </source>
</evidence>
<keyword evidence="5 9" id="KW-0798">TonB box</keyword>
<dbReference type="Proteomes" id="UP000286100">
    <property type="component" value="Unassembled WGS sequence"/>
</dbReference>
<dbReference type="InterPro" id="IPR039426">
    <property type="entry name" value="TonB-dep_rcpt-like"/>
</dbReference>
<dbReference type="PANTHER" id="PTHR47234:SF3">
    <property type="entry name" value="SECRETIN_TONB SHORT N-TERMINAL DOMAIN-CONTAINING PROTEIN"/>
    <property type="match status" value="1"/>
</dbReference>
<comment type="similarity">
    <text evidence="8 9">Belongs to the TonB-dependent receptor family.</text>
</comment>
<evidence type="ECO:0000313" key="14">
    <source>
        <dbReference type="EMBL" id="RJF94217.1"/>
    </source>
</evidence>
<feature type="domain" description="TonB-dependent receptor-like beta-barrel" evidence="12">
    <location>
        <begin position="425"/>
        <end position="898"/>
    </location>
</feature>
<evidence type="ECO:0000256" key="9">
    <source>
        <dbReference type="RuleBase" id="RU003357"/>
    </source>
</evidence>
<keyword evidence="6 8" id="KW-0472">Membrane</keyword>
<feature type="compositionally biased region" description="Low complexity" evidence="10">
    <location>
        <begin position="100"/>
        <end position="117"/>
    </location>
</feature>
<dbReference type="OrthoDB" id="7051241at2"/>
<protein>
    <submittedName>
        <fullName evidence="14">TonB-dependent receptor</fullName>
    </submittedName>
</protein>
<name>A0A418WSP5_9SPHN</name>
<dbReference type="PROSITE" id="PS51257">
    <property type="entry name" value="PROKAR_LIPOPROTEIN"/>
    <property type="match status" value="1"/>
</dbReference>
<evidence type="ECO:0000256" key="11">
    <source>
        <dbReference type="SAM" id="SignalP"/>
    </source>
</evidence>
<keyword evidence="7 8" id="KW-0998">Cell outer membrane</keyword>
<dbReference type="PANTHER" id="PTHR47234">
    <property type="match status" value="1"/>
</dbReference>
<dbReference type="EMBL" id="QYUM01000002">
    <property type="protein sequence ID" value="RJF94217.1"/>
    <property type="molecule type" value="Genomic_DNA"/>
</dbReference>
<dbReference type="InterPro" id="IPR037066">
    <property type="entry name" value="Plug_dom_sf"/>
</dbReference>
<evidence type="ECO:0000256" key="3">
    <source>
        <dbReference type="ARBA" id="ARBA00022452"/>
    </source>
</evidence>
<evidence type="ECO:0000259" key="12">
    <source>
        <dbReference type="Pfam" id="PF00593"/>
    </source>
</evidence>
<evidence type="ECO:0000256" key="1">
    <source>
        <dbReference type="ARBA" id="ARBA00004571"/>
    </source>
</evidence>
<keyword evidence="2 8" id="KW-0813">Transport</keyword>
<dbReference type="RefSeq" id="WP_119760986.1">
    <property type="nucleotide sequence ID" value="NZ_QYUM01000002.1"/>
</dbReference>
<evidence type="ECO:0000256" key="4">
    <source>
        <dbReference type="ARBA" id="ARBA00022692"/>
    </source>
</evidence>
<dbReference type="SUPFAM" id="SSF56935">
    <property type="entry name" value="Porins"/>
    <property type="match status" value="1"/>
</dbReference>
<organism evidence="14 15">
    <name type="scientific">Sphingomonas cavernae</name>
    <dbReference type="NCBI Taxonomy" id="2320861"/>
    <lineage>
        <taxon>Bacteria</taxon>
        <taxon>Pseudomonadati</taxon>
        <taxon>Pseudomonadota</taxon>
        <taxon>Alphaproteobacteria</taxon>
        <taxon>Sphingomonadales</taxon>
        <taxon>Sphingomonadaceae</taxon>
        <taxon>Sphingomonas</taxon>
    </lineage>
</organism>
<reference evidence="14 15" key="1">
    <citation type="submission" date="2018-09" db="EMBL/GenBank/DDBJ databases">
        <authorList>
            <person name="Zhu H."/>
        </authorList>
    </citation>
    <scope>NUCLEOTIDE SEQUENCE [LARGE SCALE GENOMIC DNA]</scope>
    <source>
        <strain evidence="14 15">K2R01-6</strain>
    </source>
</reference>
<gene>
    <name evidence="14" type="ORF">D3876_03675</name>
</gene>
<evidence type="ECO:0000256" key="2">
    <source>
        <dbReference type="ARBA" id="ARBA00022448"/>
    </source>
</evidence>
<keyword evidence="14" id="KW-0675">Receptor</keyword>
<dbReference type="GO" id="GO:0009279">
    <property type="term" value="C:cell outer membrane"/>
    <property type="evidence" value="ECO:0007669"/>
    <property type="project" value="UniProtKB-SubCell"/>
</dbReference>
<comment type="caution">
    <text evidence="14">The sequence shown here is derived from an EMBL/GenBank/DDBJ whole genome shotgun (WGS) entry which is preliminary data.</text>
</comment>
<proteinExistence type="inferred from homology"/>
<feature type="region of interest" description="Disordered" evidence="10">
    <location>
        <begin position="92"/>
        <end position="117"/>
    </location>
</feature>
<keyword evidence="3 8" id="KW-1134">Transmembrane beta strand</keyword>
<dbReference type="Gene3D" id="2.170.130.10">
    <property type="entry name" value="TonB-dependent receptor, plug domain"/>
    <property type="match status" value="1"/>
</dbReference>
<accession>A0A418WSP5</accession>
<evidence type="ECO:0000256" key="8">
    <source>
        <dbReference type="PROSITE-ProRule" id="PRU01360"/>
    </source>
</evidence>
<feature type="signal peptide" evidence="11">
    <location>
        <begin position="1"/>
        <end position="35"/>
    </location>
</feature>
<sequence>MQSSRNEFRWLKTTRGSAIALAAALACAGTASAQAQPAPADAPETEQADAGGEIVVTGSRVERAGFDAPTPTTVIGDVELRQGSRPSIAQVLNDQPQFRATSTPASTTGNTNSSASTADLRGLGAVRTLTLLNGRRFTGSADLNSVPMSVIKRVEVVTGGASAAWGSGAVAGVVNILLNEDLEGITLGADAGISSRGDGFRYGFNGSFGTKFADDRGHFMIAAEYVDDQGAFDRLSRPNLGAGLFSLNGRLTLQPDVNVASAAPGGLIMSGVLAGQVFNPDGSLSPFGYGSVVSPNSPTTLPTSMLGGAGRSQNDYLAVSSPYERINLFAHASYELNETAKLWIDGSFNRMESDFGFFPDVRAVSPATPTTAAAGGILIQRDNAFLSSAIRNRLIAAGQTSFRMGRFLDDIGELGILNYAYKRDNIEGAIGLDGEIGGGWKYSAYFGHGELKNRQALQNQRITANFNNAVDAVISPTTGQPICRIALTDPTTLCRPLNLLGYGNASAETVAYAFGDGGNTTVTKLDTTGFSVRGDAFSTWAGPVSVALGVEARRESIETTQVDALSRQGALGILNFSALDGSFNVKEAFAEAVVPLLDIEDTATLELNGAARYSDYSNSGGIWSWKVGATSRLFDSLLLRAVRSRDIRSPSITELFTTRTTNIQPVTDPFNGNQVVTVFRYGGGNPDLVPEIAHTTTIGGSFSPKFIPGFSLSIDYYRIDIDKVIGSLSAQDIVTQCFRGNTGLCDQIVRDSTGAITTVFATNLNLASYKTRGVDFEASYQLPLDTVGAGLPGSLRFRALATYVDTLLINDGVNTYDRAGDVGDNAAFTTPKWRGTGSITYQSEDVNVDMRMRYVGGGNYNSLQPIVNNRINSRTYFDLGAQFNIAERFTLTATVNNLFDRDPPPIAYSSAIYDVMGRYFQVGAKVRF</sequence>
<keyword evidence="15" id="KW-1185">Reference proteome</keyword>
<evidence type="ECO:0000256" key="6">
    <source>
        <dbReference type="ARBA" id="ARBA00023136"/>
    </source>
</evidence>
<dbReference type="Pfam" id="PF07715">
    <property type="entry name" value="Plug"/>
    <property type="match status" value="1"/>
</dbReference>
<evidence type="ECO:0000259" key="13">
    <source>
        <dbReference type="Pfam" id="PF07715"/>
    </source>
</evidence>
<comment type="subcellular location">
    <subcellularLocation>
        <location evidence="1 8">Cell outer membrane</location>
        <topology evidence="1 8">Multi-pass membrane protein</topology>
    </subcellularLocation>
</comment>